<feature type="active site" evidence="9">
    <location>
        <position position="141"/>
    </location>
</feature>
<evidence type="ECO:0000256" key="1">
    <source>
        <dbReference type="ARBA" id="ARBA00011738"/>
    </source>
</evidence>
<evidence type="ECO:0000256" key="2">
    <source>
        <dbReference type="ARBA" id="ARBA00022598"/>
    </source>
</evidence>
<keyword evidence="8" id="KW-0963">Cytoplasm</keyword>
<evidence type="ECO:0000256" key="5">
    <source>
        <dbReference type="ARBA" id="ARBA00022755"/>
    </source>
</evidence>
<dbReference type="EMBL" id="CP071793">
    <property type="protein sequence ID" value="QTD53820.1"/>
    <property type="molecule type" value="Genomic_DNA"/>
</dbReference>
<dbReference type="Gene3D" id="1.10.300.10">
    <property type="entry name" value="Adenylosuccinate Synthetase, subunit A, domain 2"/>
    <property type="match status" value="1"/>
</dbReference>
<dbReference type="GO" id="GO:0004019">
    <property type="term" value="F:adenylosuccinate synthase activity"/>
    <property type="evidence" value="ECO:0007669"/>
    <property type="project" value="UniProtKB-UniRule"/>
</dbReference>
<feature type="binding site" description="in other chain" evidence="8">
    <location>
        <position position="130"/>
    </location>
    <ligand>
        <name>IMP</name>
        <dbReference type="ChEBI" id="CHEBI:58053"/>
        <note>ligand shared between dimeric partners</note>
    </ligand>
</feature>
<dbReference type="Gene3D" id="3.90.170.10">
    <property type="entry name" value="Adenylosuccinate Synthetase, subunit A, domain 3"/>
    <property type="match status" value="1"/>
</dbReference>
<keyword evidence="6 8" id="KW-0460">Magnesium</keyword>
<feature type="binding site" evidence="8">
    <location>
        <position position="40"/>
    </location>
    <ligand>
        <name>Mg(2+)</name>
        <dbReference type="ChEBI" id="CHEBI:18420"/>
    </ligand>
</feature>
<feature type="binding site" description="in other chain" evidence="8">
    <location>
        <begin position="38"/>
        <end position="41"/>
    </location>
    <ligand>
        <name>IMP</name>
        <dbReference type="ChEBI" id="CHEBI:58053"/>
        <note>ligand shared between dimeric partners</note>
    </ligand>
</feature>
<feature type="binding site" evidence="8">
    <location>
        <begin position="332"/>
        <end position="334"/>
    </location>
    <ligand>
        <name>GTP</name>
        <dbReference type="ChEBI" id="CHEBI:37565"/>
    </ligand>
</feature>
<feature type="active site" description="Proton donor" evidence="8">
    <location>
        <position position="41"/>
    </location>
</feature>
<dbReference type="CDD" id="cd03108">
    <property type="entry name" value="AdSS"/>
    <property type="match status" value="1"/>
</dbReference>
<dbReference type="UniPathway" id="UPA00075">
    <property type="reaction ID" value="UER00335"/>
</dbReference>
<dbReference type="InterPro" id="IPR033128">
    <property type="entry name" value="Adenylosuccin_syn_Lys_AS"/>
</dbReference>
<dbReference type="PANTHER" id="PTHR11846:SF0">
    <property type="entry name" value="ADENYLOSUCCINATE SYNTHETASE"/>
    <property type="match status" value="1"/>
</dbReference>
<dbReference type="InterPro" id="IPR001114">
    <property type="entry name" value="Adenylosuccinate_synthetase"/>
</dbReference>
<evidence type="ECO:0000256" key="6">
    <source>
        <dbReference type="ARBA" id="ARBA00022842"/>
    </source>
</evidence>
<feature type="binding site" description="in other chain" evidence="8">
    <location>
        <begin position="13"/>
        <end position="16"/>
    </location>
    <ligand>
        <name>IMP</name>
        <dbReference type="ChEBI" id="CHEBI:58053"/>
        <note>ligand shared between dimeric partners</note>
    </ligand>
</feature>
<keyword evidence="2 8" id="KW-0436">Ligase</keyword>
<feature type="binding site" evidence="8">
    <location>
        <begin position="12"/>
        <end position="18"/>
    </location>
    <ligand>
        <name>GTP</name>
        <dbReference type="ChEBI" id="CHEBI:37565"/>
    </ligand>
</feature>
<name>A0A8A4TWF0_SULCO</name>
<evidence type="ECO:0000313" key="12">
    <source>
        <dbReference type="Proteomes" id="UP000663929"/>
    </source>
</evidence>
<dbReference type="EC" id="6.3.4.4" evidence="8 10"/>
<evidence type="ECO:0000256" key="8">
    <source>
        <dbReference type="HAMAP-Rule" id="MF_00011"/>
    </source>
</evidence>
<feature type="active site" description="Proton acceptor" evidence="8">
    <location>
        <position position="13"/>
    </location>
</feature>
<dbReference type="PANTHER" id="PTHR11846">
    <property type="entry name" value="ADENYLOSUCCINATE SYNTHETASE"/>
    <property type="match status" value="1"/>
</dbReference>
<reference evidence="11" key="1">
    <citation type="submission" date="2021-03" db="EMBL/GenBank/DDBJ databases">
        <title>Acanthopleuribacteraceae sp. M133.</title>
        <authorList>
            <person name="Wang G."/>
        </authorList>
    </citation>
    <scope>NUCLEOTIDE SEQUENCE</scope>
    <source>
        <strain evidence="11">M133</strain>
    </source>
</reference>
<comment type="function">
    <text evidence="8">Plays an important role in the de novo pathway of purine nucleotide biosynthesis. Catalyzes the first committed step in the biosynthesis of AMP from IMP.</text>
</comment>
<dbReference type="NCBIfam" id="TIGR00184">
    <property type="entry name" value="purA"/>
    <property type="match status" value="1"/>
</dbReference>
<dbReference type="InterPro" id="IPR042110">
    <property type="entry name" value="Adenylosuccinate_synth_dom2"/>
</dbReference>
<dbReference type="PROSITE" id="PS00513">
    <property type="entry name" value="ADENYLOSUCCIN_SYN_2"/>
    <property type="match status" value="1"/>
</dbReference>
<organism evidence="11 12">
    <name type="scientific">Sulfidibacter corallicola</name>
    <dbReference type="NCBI Taxonomy" id="2818388"/>
    <lineage>
        <taxon>Bacteria</taxon>
        <taxon>Pseudomonadati</taxon>
        <taxon>Acidobacteriota</taxon>
        <taxon>Holophagae</taxon>
        <taxon>Acanthopleuribacterales</taxon>
        <taxon>Acanthopleuribacteraceae</taxon>
        <taxon>Sulfidibacter</taxon>
    </lineage>
</organism>
<sequence>MTNVAVVGAQWGDEGKGKVVDILAANFDFVVRYQGGHNAGHSVVFDGKRYALHVLPSGVFHEGAQNVIGNGVVVDPFALLKEIQGMRAKGIELTPENLVISDRAHLILPYHGILDRHRESANSERQIGTTGRGIGPAYEWKFGRRGLRFCDAQNPEMFKARIADEYRDIQKHFPELGEFEKWDLATTQQKSLEAVTELMPFVTDSVYLLADARQNRKRILFEGAQATLLDIDFGTYPYVTSSNSCALGITAGAGVPPGTIDQTIGIFKAYTTRVGRGPFVSELHDETGEAIREAGHEFGTTTGRPRRCGWLDLVSLRYVHLLNNFTTLAMMKLDVLDQLDEIKVCEAYQIDGKITDRFPASLEVLQRATPVYRTFPGWKEPLSSYRNLDNIPAEAKAYLKYIEDKLECPIGLVSVGPDRQQTIFHRGEFFN</sequence>
<accession>A0A8A4TWF0</accession>
<comment type="subcellular location">
    <subcellularLocation>
        <location evidence="8">Cytoplasm</location>
    </subcellularLocation>
</comment>
<dbReference type="InterPro" id="IPR027417">
    <property type="entry name" value="P-loop_NTPase"/>
</dbReference>
<evidence type="ECO:0000313" key="11">
    <source>
        <dbReference type="EMBL" id="QTD53820.1"/>
    </source>
</evidence>
<comment type="catalytic activity">
    <reaction evidence="8 10">
        <text>IMP + L-aspartate + GTP = N(6)-(1,2-dicarboxyethyl)-AMP + GDP + phosphate + 2 H(+)</text>
        <dbReference type="Rhea" id="RHEA:15753"/>
        <dbReference type="ChEBI" id="CHEBI:15378"/>
        <dbReference type="ChEBI" id="CHEBI:29991"/>
        <dbReference type="ChEBI" id="CHEBI:37565"/>
        <dbReference type="ChEBI" id="CHEBI:43474"/>
        <dbReference type="ChEBI" id="CHEBI:57567"/>
        <dbReference type="ChEBI" id="CHEBI:58053"/>
        <dbReference type="ChEBI" id="CHEBI:58189"/>
        <dbReference type="EC" id="6.3.4.4"/>
    </reaction>
</comment>
<dbReference type="KEGG" id="scor:J3U87_15325"/>
<dbReference type="FunFam" id="1.10.300.10:FF:000001">
    <property type="entry name" value="Adenylosuccinate synthetase"/>
    <property type="match status" value="1"/>
</dbReference>
<keyword evidence="7 8" id="KW-0342">GTP-binding</keyword>
<comment type="similarity">
    <text evidence="8 10">Belongs to the adenylosuccinate synthetase family.</text>
</comment>
<keyword evidence="4 8" id="KW-0547">Nucleotide-binding</keyword>
<keyword evidence="3 8" id="KW-0479">Metal-binding</keyword>
<protein>
    <recommendedName>
        <fullName evidence="8 10">Adenylosuccinate synthetase</fullName>
        <shortName evidence="8">AMPSase</shortName>
        <shortName evidence="8">AdSS</shortName>
        <ecNumber evidence="8 10">6.3.4.4</ecNumber>
    </recommendedName>
    <alternativeName>
        <fullName evidence="8">IMP--aspartate ligase</fullName>
    </alternativeName>
</protein>
<proteinExistence type="inferred from homology"/>
<feature type="binding site" evidence="8">
    <location>
        <begin position="40"/>
        <end position="42"/>
    </location>
    <ligand>
        <name>GTP</name>
        <dbReference type="ChEBI" id="CHEBI:37565"/>
    </ligand>
</feature>
<dbReference type="HAMAP" id="MF_00011">
    <property type="entry name" value="Adenylosucc_synth"/>
    <property type="match status" value="1"/>
</dbReference>
<dbReference type="SMART" id="SM00788">
    <property type="entry name" value="Adenylsucc_synt"/>
    <property type="match status" value="1"/>
</dbReference>
<dbReference type="GO" id="GO:0044208">
    <property type="term" value="P:'de novo' AMP biosynthetic process"/>
    <property type="evidence" value="ECO:0007669"/>
    <property type="project" value="UniProtKB-UniRule"/>
</dbReference>
<dbReference type="PROSITE" id="PS01266">
    <property type="entry name" value="ADENYLOSUCCIN_SYN_1"/>
    <property type="match status" value="1"/>
</dbReference>
<feature type="binding site" evidence="8">
    <location>
        <position position="306"/>
    </location>
    <ligand>
        <name>GTP</name>
        <dbReference type="ChEBI" id="CHEBI:37565"/>
    </ligand>
</feature>
<keyword evidence="12" id="KW-1185">Reference proteome</keyword>
<feature type="binding site" evidence="8">
    <location>
        <position position="13"/>
    </location>
    <ligand>
        <name>Mg(2+)</name>
        <dbReference type="ChEBI" id="CHEBI:18420"/>
    </ligand>
</feature>
<dbReference type="Proteomes" id="UP000663929">
    <property type="component" value="Chromosome"/>
</dbReference>
<gene>
    <name evidence="8" type="primary">purA</name>
    <name evidence="11" type="ORF">J3U87_15325</name>
</gene>
<dbReference type="NCBIfam" id="NF002223">
    <property type="entry name" value="PRK01117.1"/>
    <property type="match status" value="1"/>
</dbReference>
<feature type="binding site" description="in other chain" evidence="8">
    <location>
        <position position="225"/>
    </location>
    <ligand>
        <name>IMP</name>
        <dbReference type="ChEBI" id="CHEBI:58053"/>
        <note>ligand shared between dimeric partners</note>
    </ligand>
</feature>
<dbReference type="InterPro" id="IPR042111">
    <property type="entry name" value="Adenylosuccinate_synth_dom3"/>
</dbReference>
<feature type="binding site" description="in other chain" evidence="8">
    <location>
        <position position="304"/>
    </location>
    <ligand>
        <name>IMP</name>
        <dbReference type="ChEBI" id="CHEBI:58053"/>
        <note>ligand shared between dimeric partners</note>
    </ligand>
</feature>
<dbReference type="InterPro" id="IPR042109">
    <property type="entry name" value="Adenylosuccinate_synth_dom1"/>
</dbReference>
<dbReference type="Gene3D" id="3.40.440.10">
    <property type="entry name" value="Adenylosuccinate Synthetase, subunit A, domain 1"/>
    <property type="match status" value="1"/>
</dbReference>
<evidence type="ECO:0000256" key="7">
    <source>
        <dbReference type="ARBA" id="ARBA00023134"/>
    </source>
</evidence>
<evidence type="ECO:0000256" key="10">
    <source>
        <dbReference type="RuleBase" id="RU000520"/>
    </source>
</evidence>
<dbReference type="InterPro" id="IPR018220">
    <property type="entry name" value="Adenylosuccin_syn_GTP-bd"/>
</dbReference>
<evidence type="ECO:0000256" key="3">
    <source>
        <dbReference type="ARBA" id="ARBA00022723"/>
    </source>
</evidence>
<feature type="binding site" description="in other chain" evidence="8">
    <location>
        <position position="240"/>
    </location>
    <ligand>
        <name>IMP</name>
        <dbReference type="ChEBI" id="CHEBI:58053"/>
        <note>ligand shared between dimeric partners</note>
    </ligand>
</feature>
<comment type="subunit">
    <text evidence="1 8">Homodimer.</text>
</comment>
<feature type="binding site" evidence="8">
    <location>
        <begin position="300"/>
        <end position="306"/>
    </location>
    <ligand>
        <name>substrate</name>
    </ligand>
</feature>
<keyword evidence="5 8" id="KW-0658">Purine biosynthesis</keyword>
<dbReference type="SUPFAM" id="SSF52540">
    <property type="entry name" value="P-loop containing nucleoside triphosphate hydrolases"/>
    <property type="match status" value="1"/>
</dbReference>
<dbReference type="FunFam" id="3.90.170.10:FF:000001">
    <property type="entry name" value="Adenylosuccinate synthetase"/>
    <property type="match status" value="1"/>
</dbReference>
<feature type="binding site" evidence="8">
    <location>
        <position position="144"/>
    </location>
    <ligand>
        <name>IMP</name>
        <dbReference type="ChEBI" id="CHEBI:58053"/>
        <note>ligand shared between dimeric partners</note>
    </ligand>
</feature>
<feature type="binding site" evidence="8">
    <location>
        <begin position="414"/>
        <end position="416"/>
    </location>
    <ligand>
        <name>GTP</name>
        <dbReference type="ChEBI" id="CHEBI:37565"/>
    </ligand>
</feature>
<dbReference type="AlphaFoldDB" id="A0A8A4TWF0"/>
<dbReference type="RefSeq" id="WP_237383920.1">
    <property type="nucleotide sequence ID" value="NZ_CP071793.1"/>
</dbReference>
<comment type="cofactor">
    <cofactor evidence="8">
        <name>Mg(2+)</name>
        <dbReference type="ChEBI" id="CHEBI:18420"/>
    </cofactor>
    <text evidence="8">Binds 1 Mg(2+) ion per subunit.</text>
</comment>
<dbReference type="GO" id="GO:0046040">
    <property type="term" value="P:IMP metabolic process"/>
    <property type="evidence" value="ECO:0007669"/>
    <property type="project" value="TreeGrafter"/>
</dbReference>
<dbReference type="GO" id="GO:0005737">
    <property type="term" value="C:cytoplasm"/>
    <property type="evidence" value="ECO:0007669"/>
    <property type="project" value="UniProtKB-SubCell"/>
</dbReference>
<dbReference type="Pfam" id="PF00709">
    <property type="entry name" value="Adenylsucc_synt"/>
    <property type="match status" value="1"/>
</dbReference>
<comment type="pathway">
    <text evidence="8 10">Purine metabolism; AMP biosynthesis via de novo pathway; AMP from IMP: step 1/2.</text>
</comment>
<dbReference type="GO" id="GO:0000287">
    <property type="term" value="F:magnesium ion binding"/>
    <property type="evidence" value="ECO:0007669"/>
    <property type="project" value="UniProtKB-UniRule"/>
</dbReference>
<evidence type="ECO:0000256" key="4">
    <source>
        <dbReference type="ARBA" id="ARBA00022741"/>
    </source>
</evidence>
<dbReference type="GO" id="GO:0005525">
    <property type="term" value="F:GTP binding"/>
    <property type="evidence" value="ECO:0007669"/>
    <property type="project" value="UniProtKB-UniRule"/>
</dbReference>
<evidence type="ECO:0000256" key="9">
    <source>
        <dbReference type="PROSITE-ProRule" id="PRU10134"/>
    </source>
</evidence>